<dbReference type="GO" id="GO:0000339">
    <property type="term" value="F:RNA cap binding"/>
    <property type="evidence" value="ECO:0007669"/>
    <property type="project" value="InterPro"/>
</dbReference>
<feature type="domain" description="RRM" evidence="10">
    <location>
        <begin position="54"/>
        <end position="132"/>
    </location>
</feature>
<dbReference type="GO" id="GO:0005846">
    <property type="term" value="C:nuclear cap binding complex"/>
    <property type="evidence" value="ECO:0007669"/>
    <property type="project" value="InterPro"/>
</dbReference>
<evidence type="ECO:0000256" key="7">
    <source>
        <dbReference type="PROSITE-ProRule" id="PRU00176"/>
    </source>
</evidence>
<dbReference type="InterPro" id="IPR034148">
    <property type="entry name" value="NCBP2_RRM"/>
</dbReference>
<evidence type="ECO:0000256" key="8">
    <source>
        <dbReference type="RuleBase" id="RU364036"/>
    </source>
</evidence>
<keyword evidence="6 8" id="KW-0539">Nucleus</keyword>
<gene>
    <name evidence="11" type="ORF">ASEP1449_LOCUS4958</name>
</gene>
<dbReference type="PANTHER" id="PTHR18847:SF0">
    <property type="entry name" value="NUCLEAR CAP-BINDING PROTEIN SUBUNIT 2"/>
    <property type="match status" value="1"/>
</dbReference>
<dbReference type="CDD" id="cd12240">
    <property type="entry name" value="RRM_NCBP2"/>
    <property type="match status" value="1"/>
</dbReference>
<feature type="compositionally biased region" description="Basic and acidic residues" evidence="9">
    <location>
        <begin position="200"/>
        <end position="211"/>
    </location>
</feature>
<evidence type="ECO:0000256" key="4">
    <source>
        <dbReference type="ARBA" id="ARBA00022884"/>
    </source>
</evidence>
<evidence type="ECO:0000256" key="3">
    <source>
        <dbReference type="ARBA" id="ARBA00022664"/>
    </source>
</evidence>
<dbReference type="Pfam" id="PF00076">
    <property type="entry name" value="RRM_1"/>
    <property type="match status" value="1"/>
</dbReference>
<keyword evidence="5 8" id="KW-0508">mRNA splicing</keyword>
<organism evidence="11">
    <name type="scientific">Attheya septentrionalis</name>
    <dbReference type="NCBI Taxonomy" id="420275"/>
    <lineage>
        <taxon>Eukaryota</taxon>
        <taxon>Sar</taxon>
        <taxon>Stramenopiles</taxon>
        <taxon>Ochrophyta</taxon>
        <taxon>Bacillariophyta</taxon>
        <taxon>Coscinodiscophyceae</taxon>
        <taxon>Chaetocerotophycidae</taxon>
        <taxon>Chaetocerotales</taxon>
        <taxon>Attheyaceae</taxon>
        <taxon>Attheya</taxon>
    </lineage>
</organism>
<evidence type="ECO:0000256" key="5">
    <source>
        <dbReference type="ARBA" id="ARBA00023187"/>
    </source>
</evidence>
<dbReference type="EMBL" id="HBHQ01007368">
    <property type="protein sequence ID" value="CAD9813133.1"/>
    <property type="molecule type" value="Transcribed_RNA"/>
</dbReference>
<feature type="region of interest" description="Disordered" evidence="9">
    <location>
        <begin position="135"/>
        <end position="218"/>
    </location>
</feature>
<reference evidence="11" key="1">
    <citation type="submission" date="2021-01" db="EMBL/GenBank/DDBJ databases">
        <authorList>
            <person name="Corre E."/>
            <person name="Pelletier E."/>
            <person name="Niang G."/>
            <person name="Scheremetjew M."/>
            <person name="Finn R."/>
            <person name="Kale V."/>
            <person name="Holt S."/>
            <person name="Cochrane G."/>
            <person name="Meng A."/>
            <person name="Brown T."/>
            <person name="Cohen L."/>
        </authorList>
    </citation>
    <scope>NUCLEOTIDE SEQUENCE</scope>
    <source>
        <strain evidence="11">CCMP2084</strain>
    </source>
</reference>
<dbReference type="GO" id="GO:0005634">
    <property type="term" value="C:nucleus"/>
    <property type="evidence" value="ECO:0007669"/>
    <property type="project" value="UniProtKB-SubCell"/>
</dbReference>
<dbReference type="InterPro" id="IPR012677">
    <property type="entry name" value="Nucleotide-bd_a/b_plait_sf"/>
</dbReference>
<dbReference type="SMART" id="SM00360">
    <property type="entry name" value="RRM"/>
    <property type="match status" value="1"/>
</dbReference>
<evidence type="ECO:0000256" key="1">
    <source>
        <dbReference type="ARBA" id="ARBA00004123"/>
    </source>
</evidence>
<dbReference type="PANTHER" id="PTHR18847">
    <property type="entry name" value="20 KD NUCLEAR CAP BINDING PROTEIN"/>
    <property type="match status" value="1"/>
</dbReference>
<proteinExistence type="inferred from homology"/>
<dbReference type="InterPro" id="IPR000504">
    <property type="entry name" value="RRM_dom"/>
</dbReference>
<dbReference type="SUPFAM" id="SSF54928">
    <property type="entry name" value="RNA-binding domain, RBD"/>
    <property type="match status" value="1"/>
</dbReference>
<keyword evidence="4 7" id="KW-0694">RNA-binding</keyword>
<protein>
    <recommendedName>
        <fullName evidence="8">Nuclear cap-binding protein subunit 2</fullName>
    </recommendedName>
    <alternativeName>
        <fullName evidence="8">20 kDa nuclear cap-binding protein</fullName>
    </alternativeName>
</protein>
<dbReference type="AlphaFoldDB" id="A0A7S2UCB7"/>
<evidence type="ECO:0000259" key="10">
    <source>
        <dbReference type="PROSITE" id="PS50102"/>
    </source>
</evidence>
<dbReference type="PROSITE" id="PS50102">
    <property type="entry name" value="RRM"/>
    <property type="match status" value="1"/>
</dbReference>
<comment type="similarity">
    <text evidence="2 8">Belongs to the RRM NCBP2 family.</text>
</comment>
<evidence type="ECO:0000256" key="9">
    <source>
        <dbReference type="SAM" id="MobiDB-lite"/>
    </source>
</evidence>
<evidence type="ECO:0000313" key="11">
    <source>
        <dbReference type="EMBL" id="CAD9813133.1"/>
    </source>
</evidence>
<keyword evidence="3 8" id="KW-0507">mRNA processing</keyword>
<evidence type="ECO:0000256" key="2">
    <source>
        <dbReference type="ARBA" id="ARBA00010725"/>
    </source>
</evidence>
<dbReference type="Gene3D" id="3.30.70.330">
    <property type="match status" value="1"/>
</dbReference>
<dbReference type="InterPro" id="IPR035979">
    <property type="entry name" value="RBD_domain_sf"/>
</dbReference>
<feature type="region of interest" description="Disordered" evidence="9">
    <location>
        <begin position="1"/>
        <end position="20"/>
    </location>
</feature>
<name>A0A7S2UCB7_9STRA</name>
<dbReference type="InterPro" id="IPR027157">
    <property type="entry name" value="NCBP2"/>
</dbReference>
<accession>A0A7S2UCB7</accession>
<evidence type="ECO:0000256" key="6">
    <source>
        <dbReference type="ARBA" id="ARBA00023242"/>
    </source>
</evidence>
<dbReference type="GO" id="GO:0045292">
    <property type="term" value="P:mRNA cis splicing, via spliceosome"/>
    <property type="evidence" value="ECO:0007669"/>
    <property type="project" value="InterPro"/>
</dbReference>
<sequence length="218" mass="24064">MAEVEQQAEQQSRLAPPPSAAELLCANDEEKKLYWDRSHYSSPEAQMRALAQSSTLYIGNLAFSTRTSHLRALFSTLGTVASVNMGLDRFQKTPCGFSFVEYLNRVDALQAVSCLSGTKLDGRVIRVELDAGFKPGRQYGRGKGGGQVREDRRMGIDPARTGGRSGGPRWQAPEPSRNSGDAHYGSGDKRGRDDDDNDDERPSKNPRFRDEMSDDGMD</sequence>
<comment type="subcellular location">
    <subcellularLocation>
        <location evidence="1 8">Nucleus</location>
    </subcellularLocation>
</comment>